<sequence>MDEAFRDTATSVFKLRADIRDLEQDALSAKLTYATGPIASALDRVLHDHKVQRQAYHGKAFVGNHVNKCCEPKLIDALTKVPPEELERQLTDDMSLTAQERLRRQAFQHRAHFREVFLKFADVHKGINHALALTDQDVLRIDVSIRELLRTYRQLFPEERITPKLHLLEDHAVDQLQRFRVGLGLLNEQGGELIHAEFNRIGRVVQGMRDD</sequence>
<organism evidence="1 2">
    <name type="scientific">Patiria miniata</name>
    <name type="common">Bat star</name>
    <name type="synonym">Asterina miniata</name>
    <dbReference type="NCBI Taxonomy" id="46514"/>
    <lineage>
        <taxon>Eukaryota</taxon>
        <taxon>Metazoa</taxon>
        <taxon>Echinodermata</taxon>
        <taxon>Eleutherozoa</taxon>
        <taxon>Asterozoa</taxon>
        <taxon>Asteroidea</taxon>
        <taxon>Valvatacea</taxon>
        <taxon>Valvatida</taxon>
        <taxon>Asterinidae</taxon>
        <taxon>Patiria</taxon>
    </lineage>
</organism>
<dbReference type="OMA" id="FQHRAHF"/>
<reference evidence="1" key="1">
    <citation type="submission" date="2022-11" db="UniProtKB">
        <authorList>
            <consortium name="EnsemblMetazoa"/>
        </authorList>
    </citation>
    <scope>IDENTIFICATION</scope>
</reference>
<dbReference type="EnsemblMetazoa" id="XM_038206666.1">
    <property type="protein sequence ID" value="XP_038062594.1"/>
    <property type="gene ID" value="LOC119733087"/>
</dbReference>
<keyword evidence="2" id="KW-1185">Reference proteome</keyword>
<dbReference type="RefSeq" id="XP_038062594.1">
    <property type="nucleotide sequence ID" value="XM_038206666.1"/>
</dbReference>
<protein>
    <submittedName>
        <fullName evidence="1">Uncharacterized protein</fullName>
    </submittedName>
</protein>
<dbReference type="AlphaFoldDB" id="A0A914AGS8"/>
<name>A0A914AGS8_PATMI</name>
<evidence type="ECO:0000313" key="1">
    <source>
        <dbReference type="EnsemblMetazoa" id="XP_038062594.1"/>
    </source>
</evidence>
<evidence type="ECO:0000313" key="2">
    <source>
        <dbReference type="Proteomes" id="UP000887568"/>
    </source>
</evidence>
<accession>A0A914AGS8</accession>
<proteinExistence type="predicted"/>
<dbReference type="GeneID" id="119733087"/>
<dbReference type="PANTHER" id="PTHR31424">
    <property type="entry name" value="PROTEIN CBG23806"/>
    <property type="match status" value="1"/>
</dbReference>
<dbReference type="Proteomes" id="UP000887568">
    <property type="component" value="Unplaced"/>
</dbReference>
<dbReference type="OrthoDB" id="10032694at2759"/>